<evidence type="ECO:0000256" key="1">
    <source>
        <dbReference type="SAM" id="MobiDB-lite"/>
    </source>
</evidence>
<evidence type="ECO:0000313" key="5">
    <source>
        <dbReference type="Proteomes" id="UP001066276"/>
    </source>
</evidence>
<comment type="caution">
    <text evidence="4">The sequence shown here is derived from an EMBL/GenBank/DDBJ whole genome shotgun (WGS) entry which is preliminary data.</text>
</comment>
<keyword evidence="2" id="KW-1133">Transmembrane helix</keyword>
<feature type="compositionally biased region" description="Low complexity" evidence="1">
    <location>
        <begin position="518"/>
        <end position="531"/>
    </location>
</feature>
<keyword evidence="5" id="KW-1185">Reference proteome</keyword>
<dbReference type="Gene3D" id="1.10.10.10">
    <property type="entry name" value="Winged helix-like DNA-binding domain superfamily/Winged helix DNA-binding domain"/>
    <property type="match status" value="1"/>
</dbReference>
<dbReference type="InterPro" id="IPR051832">
    <property type="entry name" value="mTOR-Rac_regulators"/>
</dbReference>
<dbReference type="Proteomes" id="UP001066276">
    <property type="component" value="Chromosome 3_1"/>
</dbReference>
<feature type="transmembrane region" description="Helical" evidence="2">
    <location>
        <begin position="427"/>
        <end position="446"/>
    </location>
</feature>
<feature type="transmembrane region" description="Helical" evidence="2">
    <location>
        <begin position="152"/>
        <end position="175"/>
    </location>
</feature>
<dbReference type="SMART" id="SM00049">
    <property type="entry name" value="DEP"/>
    <property type="match status" value="1"/>
</dbReference>
<dbReference type="Gene3D" id="1.20.1070.10">
    <property type="entry name" value="Rhodopsin 7-helix transmembrane proteins"/>
    <property type="match status" value="1"/>
</dbReference>
<feature type="compositionally biased region" description="Polar residues" evidence="1">
    <location>
        <begin position="499"/>
        <end position="509"/>
    </location>
</feature>
<gene>
    <name evidence="4" type="ORF">NDU88_004885</name>
</gene>
<feature type="transmembrane region" description="Helical" evidence="2">
    <location>
        <begin position="598"/>
        <end position="619"/>
    </location>
</feature>
<proteinExistence type="predicted"/>
<dbReference type="PANTHER" id="PTHR22829:SF5">
    <property type="entry name" value="INTEGRAL MEMBRANE PROTEIN GPR155"/>
    <property type="match status" value="1"/>
</dbReference>
<feature type="transmembrane region" description="Helical" evidence="2">
    <location>
        <begin position="329"/>
        <end position="347"/>
    </location>
</feature>
<feature type="transmembrane region" description="Helical" evidence="2">
    <location>
        <begin position="217"/>
        <end position="236"/>
    </location>
</feature>
<feature type="domain" description="DEP" evidence="3">
    <location>
        <begin position="721"/>
        <end position="775"/>
    </location>
</feature>
<dbReference type="SUPFAM" id="SSF46785">
    <property type="entry name" value="Winged helix' DNA-binding domain"/>
    <property type="match status" value="1"/>
</dbReference>
<reference evidence="4" key="1">
    <citation type="journal article" date="2022" name="bioRxiv">
        <title>Sequencing and chromosome-scale assembly of the giantPleurodeles waltlgenome.</title>
        <authorList>
            <person name="Brown T."/>
            <person name="Elewa A."/>
            <person name="Iarovenko S."/>
            <person name="Subramanian E."/>
            <person name="Araus A.J."/>
            <person name="Petzold A."/>
            <person name="Susuki M."/>
            <person name="Suzuki K.-i.T."/>
            <person name="Hayashi T."/>
            <person name="Toyoda A."/>
            <person name="Oliveira C."/>
            <person name="Osipova E."/>
            <person name="Leigh N.D."/>
            <person name="Simon A."/>
            <person name="Yun M.H."/>
        </authorList>
    </citation>
    <scope>NUCLEOTIDE SEQUENCE</scope>
    <source>
        <strain evidence="4">20211129_DDA</strain>
        <tissue evidence="4">Liver</tissue>
    </source>
</reference>
<evidence type="ECO:0000259" key="3">
    <source>
        <dbReference type="PROSITE" id="PS50186"/>
    </source>
</evidence>
<dbReference type="AlphaFoldDB" id="A0AAV7UGI7"/>
<feature type="transmembrane region" description="Helical" evidence="2">
    <location>
        <begin position="458"/>
        <end position="478"/>
    </location>
</feature>
<organism evidence="4 5">
    <name type="scientific">Pleurodeles waltl</name>
    <name type="common">Iberian ribbed newt</name>
    <dbReference type="NCBI Taxonomy" id="8319"/>
    <lineage>
        <taxon>Eukaryota</taxon>
        <taxon>Metazoa</taxon>
        <taxon>Chordata</taxon>
        <taxon>Craniata</taxon>
        <taxon>Vertebrata</taxon>
        <taxon>Euteleostomi</taxon>
        <taxon>Amphibia</taxon>
        <taxon>Batrachia</taxon>
        <taxon>Caudata</taxon>
        <taxon>Salamandroidea</taxon>
        <taxon>Salamandridae</taxon>
        <taxon>Pleurodelinae</taxon>
        <taxon>Pleurodeles</taxon>
    </lineage>
</organism>
<dbReference type="InterPro" id="IPR036388">
    <property type="entry name" value="WH-like_DNA-bd_sf"/>
</dbReference>
<dbReference type="InterPro" id="IPR037368">
    <property type="entry name" value="GPR155_DEP"/>
</dbReference>
<feature type="transmembrane region" description="Helical" evidence="2">
    <location>
        <begin position="359"/>
        <end position="378"/>
    </location>
</feature>
<evidence type="ECO:0000256" key="2">
    <source>
        <dbReference type="SAM" id="Phobius"/>
    </source>
</evidence>
<feature type="transmembrane region" description="Helical" evidence="2">
    <location>
        <begin position="390"/>
        <end position="415"/>
    </location>
</feature>
<dbReference type="EMBL" id="JANPWB010000005">
    <property type="protein sequence ID" value="KAJ1188120.1"/>
    <property type="molecule type" value="Genomic_DNA"/>
</dbReference>
<feature type="transmembrane region" description="Helical" evidence="2">
    <location>
        <begin position="187"/>
        <end position="205"/>
    </location>
</feature>
<feature type="region of interest" description="Disordered" evidence="1">
    <location>
        <begin position="499"/>
        <end position="531"/>
    </location>
</feature>
<evidence type="ECO:0000313" key="4">
    <source>
        <dbReference type="EMBL" id="KAJ1188120.1"/>
    </source>
</evidence>
<dbReference type="CDD" id="cd04443">
    <property type="entry name" value="DEP_GPR155"/>
    <property type="match status" value="1"/>
</dbReference>
<feature type="transmembrane region" description="Helical" evidence="2">
    <location>
        <begin position="256"/>
        <end position="276"/>
    </location>
</feature>
<sequence>MCLRLKQEHCTIHPGLKTRKGSHWGWRKPARRTPCITETQSRLEHNALYLKLGNQRTCCVCGLTLLVASPDSRFSKAGLFPIFATQSNDFALGFPIVEALYQSSYPEYLQYIYLVAPVSLIMLNPIGFIFCEIQKWRDHPNSSQNRFKIVGYALLHVFKNPIILMVFIGICFNFLLGQKIPTFMENFIDGLSSSFAGSALFFLGLSMVGQMKKLDKSAFVSLLLLITAKLLVLPLICREMVELLDRSSSLVNHTSLANYAFLYGVFPAAPGVAIFANHFNMEVELITSGMVISTFVSAPIMYVSAWLLTIPSMDPKPLVAALQNVSFDISIVSLVSLVWSITVIVLSKKYVRVPHMFTSNLLFAQLMVCIGMIIWNFVAKEGYSIGQTLVFILLYTSLYSTYIWTGLISVTLFLLRKREAVKLPVGCIILLGWSVPALVVGILLMAGQRNNDSTDSAFFYGTYQVICTAVLLFSSILMSSISLMCMSRNAQDGNYQALDQSSHNGSIQSEEPEREVNQETQTSPSTPPLLTERGCSTCHGENGELHCSRELVASLSVNSHPSAETENHCVSRCVSQRCILSEEEHRLQTGEPQLARHVLLCLLLVVGLFANLSSCLWWLFNLEPGRLYLELQFFCAVFNFGQGFISFGIFGLDKHLIILPCKKRLAFLWGGSEVLADTEGSAVPEEVRMTCNQFVSYHKDLCVRNIVKEKRCGARTSAGIFCGCDLVKWLVQVGLAPDRGEATKYGERLLQGGVIQHITGEYEFRDETLYYRFTPKSPACPGPELF</sequence>
<dbReference type="InterPro" id="IPR036390">
    <property type="entry name" value="WH_DNA-bd_sf"/>
</dbReference>
<keyword evidence="2" id="KW-0472">Membrane</keyword>
<protein>
    <recommendedName>
        <fullName evidence="3">DEP domain-containing protein</fullName>
    </recommendedName>
</protein>
<feature type="transmembrane region" description="Helical" evidence="2">
    <location>
        <begin position="111"/>
        <end position="131"/>
    </location>
</feature>
<dbReference type="Pfam" id="PF00610">
    <property type="entry name" value="DEP"/>
    <property type="match status" value="1"/>
</dbReference>
<feature type="transmembrane region" description="Helical" evidence="2">
    <location>
        <begin position="288"/>
        <end position="309"/>
    </location>
</feature>
<dbReference type="GO" id="GO:0030514">
    <property type="term" value="P:negative regulation of BMP signaling pathway"/>
    <property type="evidence" value="ECO:0007669"/>
    <property type="project" value="TreeGrafter"/>
</dbReference>
<dbReference type="PROSITE" id="PS50186">
    <property type="entry name" value="DEP"/>
    <property type="match status" value="1"/>
</dbReference>
<dbReference type="GO" id="GO:0035556">
    <property type="term" value="P:intracellular signal transduction"/>
    <property type="evidence" value="ECO:0007669"/>
    <property type="project" value="InterPro"/>
</dbReference>
<dbReference type="InterPro" id="IPR000591">
    <property type="entry name" value="DEP_dom"/>
</dbReference>
<name>A0AAV7UGI7_PLEWA</name>
<accession>A0AAV7UGI7</accession>
<feature type="transmembrane region" description="Helical" evidence="2">
    <location>
        <begin position="631"/>
        <end position="652"/>
    </location>
</feature>
<dbReference type="PANTHER" id="PTHR22829">
    <property type="entry name" value="DEP DOMAIN PROTEIN"/>
    <property type="match status" value="1"/>
</dbReference>
<keyword evidence="2" id="KW-0812">Transmembrane</keyword>